<dbReference type="SUPFAM" id="SSF82171">
    <property type="entry name" value="DPP6 N-terminal domain-like"/>
    <property type="match status" value="1"/>
</dbReference>
<evidence type="ECO:0000313" key="3">
    <source>
        <dbReference type="EMBL" id="OJD40457.1"/>
    </source>
</evidence>
<dbReference type="Pfam" id="PF23749">
    <property type="entry name" value="DUF7165"/>
    <property type="match status" value="1"/>
</dbReference>
<feature type="compositionally biased region" description="Polar residues" evidence="1">
    <location>
        <begin position="575"/>
        <end position="591"/>
    </location>
</feature>
<dbReference type="AlphaFoldDB" id="A0A1J9RJ21"/>
<dbReference type="InterPro" id="IPR015943">
    <property type="entry name" value="WD40/YVTN_repeat-like_dom_sf"/>
</dbReference>
<feature type="region of interest" description="Disordered" evidence="1">
    <location>
        <begin position="84"/>
        <end position="110"/>
    </location>
</feature>
<dbReference type="InterPro" id="IPR055589">
    <property type="entry name" value="DUF7165"/>
</dbReference>
<sequence>MEPVTCGDAAEDDHLYGQPPPPTTARHARDPSLTPETLRPADQPLHHRATPPSPPLSTAARSSASYTATTARSFASTALSTLATSSHASNMSNGDAKDAAALRARHQQHQRPQLTLLNLVSDTATSSALPQPFGFSISRKGRMIAVYSTKNIWLIQADKLPRTFMRTLEIRRKPVAVEILDDGSLLAVLSNPHKVDLYRLQDGDNTGLERAKSIILTVDANTIALSPDGMVLATGYQYGIELVSLAEKASEHDRRSVNCDPMDHLAFSDDGRTLLATTSAKLPRSTTLFTVHGAFDGPFTEDGELIPQECHVAWTRQILFPEKAVTAKQALLLPDTITGQVNELFAFDAEEDSWGIYDLAGVQFVETKEPPPEVGRFMRAESLEDALPTVSPSADHVAVAVKQQESNSIWLYRLPDAYESNAAVYKDLRQHSEHHTPVAPCAYVSLQRPEDTSAQDISAMRWLTPDSHAPGDPERLLAVGNVVWNTTPDTPLMPGETAKTTGMLIMMDFDFSRSCDPCGQPDNTQEIEIDLDEALPGEKLPEDDIDFEREVELVRTRTVAQRRGEAARAAARNNLLRSSTTTSPVSASRNRVPSPLGASARREQTSPAFEEPYSHGQPRSQMSLNRAATVAAAAPANRRHLRALPNQPLEYRRADGLREIPHESDADNWVPPPPPYTENADPPGPDAMSISLSHPMGVSLPTIPQSPPAQHTSLPRLRIPAIAQAVVSDTSNHSAPPEWQDADSSSTFDLSFHNPHSAHPLQQSSGTSHYSYPSGQSARPFLARTQTSPTRPSTSPPPTQPNFSFQHIPASAHPSYQPAQRFPPAQPGPSAYRTTANYSQPQPQHPHNATEPPSPTTSQLEAVRRRDSVPTPGPPLASWGSIGVNQRAAQSADDLGQTRRNRPGRRGRSNLSRLATIRSTNSSNSGARRANSTPNLAEINAREREKDRSDFDRVKEGMRKLRCIVM</sequence>
<reference evidence="3 4" key="1">
    <citation type="submission" date="2016-10" db="EMBL/GenBank/DDBJ databases">
        <title>Proteomics and genomics reveal pathogen-plant mechanisms compatible with a hemibiotrophic lifestyle of Diplodia corticola.</title>
        <authorList>
            <person name="Fernandes I."/>
            <person name="De Jonge R."/>
            <person name="Van De Peer Y."/>
            <person name="Devreese B."/>
            <person name="Alves A."/>
            <person name="Esteves A.C."/>
        </authorList>
    </citation>
    <scope>NUCLEOTIDE SEQUENCE [LARGE SCALE GENOMIC DNA]</scope>
    <source>
        <strain evidence="3 4">CBS 112549</strain>
    </source>
</reference>
<proteinExistence type="predicted"/>
<feature type="region of interest" description="Disordered" evidence="1">
    <location>
        <begin position="557"/>
        <end position="650"/>
    </location>
</feature>
<feature type="compositionally biased region" description="Basic and acidic residues" evidence="1">
    <location>
        <begin position="940"/>
        <end position="949"/>
    </location>
</feature>
<keyword evidence="4" id="KW-1185">Reference proteome</keyword>
<comment type="caution">
    <text evidence="3">The sequence shown here is derived from an EMBL/GenBank/DDBJ whole genome shotgun (WGS) entry which is preliminary data.</text>
</comment>
<feature type="compositionally biased region" description="Low complexity" evidence="1">
    <location>
        <begin position="909"/>
        <end position="933"/>
    </location>
</feature>
<feature type="compositionally biased region" description="Basic residues" evidence="1">
    <location>
        <begin position="899"/>
        <end position="908"/>
    </location>
</feature>
<dbReference type="EMBL" id="MNUE01000001">
    <property type="protein sequence ID" value="OJD40457.1"/>
    <property type="molecule type" value="Genomic_DNA"/>
</dbReference>
<feature type="compositionally biased region" description="Low complexity" evidence="1">
    <location>
        <begin position="784"/>
        <end position="793"/>
    </location>
</feature>
<dbReference type="GeneID" id="31009981"/>
<organism evidence="3 4">
    <name type="scientific">Diplodia corticola</name>
    <dbReference type="NCBI Taxonomy" id="236234"/>
    <lineage>
        <taxon>Eukaryota</taxon>
        <taxon>Fungi</taxon>
        <taxon>Dikarya</taxon>
        <taxon>Ascomycota</taxon>
        <taxon>Pezizomycotina</taxon>
        <taxon>Dothideomycetes</taxon>
        <taxon>Dothideomycetes incertae sedis</taxon>
        <taxon>Botryosphaeriales</taxon>
        <taxon>Botryosphaeriaceae</taxon>
        <taxon>Diplodia</taxon>
    </lineage>
</organism>
<feature type="compositionally biased region" description="Low complexity" evidence="1">
    <location>
        <begin position="626"/>
        <end position="636"/>
    </location>
</feature>
<name>A0A1J9RJ21_9PEZI</name>
<dbReference type="Gene3D" id="2.130.10.10">
    <property type="entry name" value="YVTN repeat-like/Quinoprotein amine dehydrogenase"/>
    <property type="match status" value="1"/>
</dbReference>
<feature type="domain" description="DUF7165" evidence="2">
    <location>
        <begin position="112"/>
        <end position="436"/>
    </location>
</feature>
<protein>
    <submittedName>
        <fullName evidence="3">F-box domain protein</fullName>
    </submittedName>
</protein>
<evidence type="ECO:0000256" key="1">
    <source>
        <dbReference type="SAM" id="MobiDB-lite"/>
    </source>
</evidence>
<feature type="region of interest" description="Disordered" evidence="1">
    <location>
        <begin position="662"/>
        <end position="712"/>
    </location>
</feature>
<dbReference type="STRING" id="236234.A0A1J9RJ21"/>
<gene>
    <name evidence="3" type="ORF">BKCO1_1000336</name>
</gene>
<accession>A0A1J9RJ21</accession>
<feature type="region of interest" description="Disordered" evidence="1">
    <location>
        <begin position="728"/>
        <end position="949"/>
    </location>
</feature>
<feature type="compositionally biased region" description="Polar residues" evidence="1">
    <location>
        <begin position="760"/>
        <end position="777"/>
    </location>
</feature>
<evidence type="ECO:0000259" key="2">
    <source>
        <dbReference type="Pfam" id="PF23749"/>
    </source>
</evidence>
<dbReference type="Proteomes" id="UP000183809">
    <property type="component" value="Unassembled WGS sequence"/>
</dbReference>
<evidence type="ECO:0000313" key="4">
    <source>
        <dbReference type="Proteomes" id="UP000183809"/>
    </source>
</evidence>
<feature type="compositionally biased region" description="Polar residues" evidence="1">
    <location>
        <begin position="832"/>
        <end position="847"/>
    </location>
</feature>
<feature type="region of interest" description="Disordered" evidence="1">
    <location>
        <begin position="1"/>
        <end position="64"/>
    </location>
</feature>
<dbReference type="RefSeq" id="XP_020135300.1">
    <property type="nucleotide sequence ID" value="XM_020269722.1"/>
</dbReference>
<dbReference type="OrthoDB" id="3925024at2759"/>